<dbReference type="EMBL" id="BEGY01000085">
    <property type="protein sequence ID" value="GAX82727.1"/>
    <property type="molecule type" value="Genomic_DNA"/>
</dbReference>
<evidence type="ECO:0000256" key="9">
    <source>
        <dbReference type="SAM" id="Phobius"/>
    </source>
</evidence>
<dbReference type="InterPro" id="IPR000742">
    <property type="entry name" value="EGF"/>
</dbReference>
<keyword evidence="3" id="KW-0813">Transport</keyword>
<keyword evidence="4 9" id="KW-0812">Transmembrane</keyword>
<dbReference type="Gene3D" id="2.10.25.10">
    <property type="entry name" value="Laminin"/>
    <property type="match status" value="1"/>
</dbReference>
<dbReference type="GO" id="GO:0000139">
    <property type="term" value="C:Golgi membrane"/>
    <property type="evidence" value="ECO:0007669"/>
    <property type="project" value="TreeGrafter"/>
</dbReference>
<evidence type="ECO:0000256" key="10">
    <source>
        <dbReference type="SAM" id="SignalP"/>
    </source>
</evidence>
<evidence type="ECO:0000313" key="12">
    <source>
        <dbReference type="EMBL" id="GAX82727.1"/>
    </source>
</evidence>
<name>A0A250XI13_9CHLO</name>
<evidence type="ECO:0000256" key="7">
    <source>
        <dbReference type="ARBA" id="ARBA00023157"/>
    </source>
</evidence>
<feature type="signal peptide" evidence="10">
    <location>
        <begin position="1"/>
        <end position="21"/>
    </location>
</feature>
<dbReference type="PANTHER" id="PTHR10778">
    <property type="entry name" value="SOLUTE CARRIER FAMILY 35 MEMBER B"/>
    <property type="match status" value="1"/>
</dbReference>
<accession>A0A250XI13</accession>
<feature type="disulfide bond" evidence="8">
    <location>
        <begin position="83"/>
        <end position="93"/>
    </location>
</feature>
<dbReference type="Pfam" id="PF08449">
    <property type="entry name" value="UAA"/>
    <property type="match status" value="1"/>
</dbReference>
<keyword evidence="13" id="KW-1185">Reference proteome</keyword>
<dbReference type="Pfam" id="PF03016">
    <property type="entry name" value="Exostosin_GT47"/>
    <property type="match status" value="1"/>
</dbReference>
<dbReference type="PROSITE" id="PS00022">
    <property type="entry name" value="EGF_1"/>
    <property type="match status" value="1"/>
</dbReference>
<dbReference type="Pfam" id="PF07974">
    <property type="entry name" value="EGF_2"/>
    <property type="match status" value="2"/>
</dbReference>
<dbReference type="CDD" id="cd00054">
    <property type="entry name" value="EGF_CA"/>
    <property type="match status" value="1"/>
</dbReference>
<evidence type="ECO:0000313" key="13">
    <source>
        <dbReference type="Proteomes" id="UP000232323"/>
    </source>
</evidence>
<evidence type="ECO:0000256" key="6">
    <source>
        <dbReference type="ARBA" id="ARBA00023136"/>
    </source>
</evidence>
<proteinExistence type="inferred from homology"/>
<dbReference type="GO" id="GO:0005789">
    <property type="term" value="C:endoplasmic reticulum membrane"/>
    <property type="evidence" value="ECO:0007669"/>
    <property type="project" value="TreeGrafter"/>
</dbReference>
<keyword evidence="7 8" id="KW-1015">Disulfide bond</keyword>
<evidence type="ECO:0000256" key="8">
    <source>
        <dbReference type="PROSITE-ProRule" id="PRU00076"/>
    </source>
</evidence>
<keyword evidence="10" id="KW-0732">Signal</keyword>
<dbReference type="InterPro" id="IPR009030">
    <property type="entry name" value="Growth_fac_rcpt_cys_sf"/>
</dbReference>
<evidence type="ECO:0000256" key="1">
    <source>
        <dbReference type="ARBA" id="ARBA00004141"/>
    </source>
</evidence>
<dbReference type="InterPro" id="IPR040911">
    <property type="entry name" value="Exostosin_GT47"/>
</dbReference>
<keyword evidence="8" id="KW-0245">EGF-like domain</keyword>
<sequence length="851" mass="94840">MIRILAIMSLFIPTCVVCTYAFNASEKLQVPTANAEEITHDFSRQGHRSPFIIRNLQRALKPGLRHRILSHARHLQQQETSKCPDGCTKHGTCNEELGRCDCPRHLSGPDCSVESNNISITCRSYGYRVDECFESSPMLCLNKCNGQGKCESGFCKCDPGFYGADCCLSLDTSGKPALLLNQGYKPRTRAPKIYVYELPPSLNNIWFNPLRFDRPLFYLFWQRLLSSGVRVADGHIADFYFIPIKARMGAHDDHVAVDVVTYIRKQWPWWDKHGGGGRHIIIHTGDMGRSEAGKEVQKLLENVTWLTHWGLHQAHKSAGWPASHRPGKDIVVPIFLQPSLVQSYGMHTTPLHPAAQKTDKGRKNQTFFFAGRICGDRSKPIPGEWPNCDLSTNGQNGYSAGTRQKIHYHHWNRSGYQVVTSTKSYGRDMTKSTFCLAPTGGGHGKRNVLVTMMGCVPVTVTDGVYQPFEPELDWPSFSVPIAESDIPRMHELLEEVTDDRLREYQGKLSCAAQHIFWSSIYGSVLGDDGRFDAFETTMEILRMKLQYPGLPPQDYVEKDIAFRMFMDCQTVTEPNLIPAAPIQSYAAVSLSNVIATSCQYEALKYVSFAIQTLAKSAKAMPVMMWGSLYSGKRYKVADYAHASVITLGCTIFVTTGAVSSRVVLDRTDYSYLIAGGLLMLFYLAVDGLTSTWQDSLFRQFNMGICDQVLFTTMFSTLLSLVATIATGQLSRAVSFILRNPEAVWWILALSLSSAVVQMIISYTIKRFGAVVFATIMTTRQFFSVLLSSVVFLTPLTYGQWVGVGIVFGALYYKLLLGPQRAVHRASAMMNKMPVNSPPLSAVASAVGATEV</sequence>
<protein>
    <recommendedName>
        <fullName evidence="11">EGF-like domain-containing protein</fullName>
    </recommendedName>
</protein>
<organism evidence="12 13">
    <name type="scientific">Chlamydomonas eustigma</name>
    <dbReference type="NCBI Taxonomy" id="1157962"/>
    <lineage>
        <taxon>Eukaryota</taxon>
        <taxon>Viridiplantae</taxon>
        <taxon>Chlorophyta</taxon>
        <taxon>core chlorophytes</taxon>
        <taxon>Chlorophyceae</taxon>
        <taxon>CS clade</taxon>
        <taxon>Chlamydomonadales</taxon>
        <taxon>Chlamydomonadaceae</taxon>
        <taxon>Chlamydomonas</taxon>
    </lineage>
</organism>
<feature type="transmembrane region" description="Helical" evidence="9">
    <location>
        <begin position="742"/>
        <end position="760"/>
    </location>
</feature>
<dbReference type="InterPro" id="IPR013111">
    <property type="entry name" value="EGF_extracell"/>
</dbReference>
<dbReference type="Proteomes" id="UP000232323">
    <property type="component" value="Unassembled WGS sequence"/>
</dbReference>
<comment type="similarity">
    <text evidence="2">Belongs to the nucleotide-sugar transporter family. UDP-galactose:UMP antiporter (TC 2.A.7.11) subfamily.</text>
</comment>
<gene>
    <name evidence="12" type="ORF">CEUSTIGMA_g10153.t1</name>
</gene>
<dbReference type="PANTHER" id="PTHR10778:SF13">
    <property type="entry name" value="ADENOSINE 3'-PHOSPHO 5'-PHOSPHOSULFATE TRANSPORTER 1"/>
    <property type="match status" value="1"/>
</dbReference>
<keyword evidence="5 9" id="KW-1133">Transmembrane helix</keyword>
<feature type="chain" id="PRO_5012693475" description="EGF-like domain-containing protein" evidence="10">
    <location>
        <begin position="22"/>
        <end position="851"/>
    </location>
</feature>
<dbReference type="OrthoDB" id="1924787at2759"/>
<evidence type="ECO:0000256" key="5">
    <source>
        <dbReference type="ARBA" id="ARBA00022989"/>
    </source>
</evidence>
<comment type="caution">
    <text evidence="8">Lacks conserved residue(s) required for the propagation of feature annotation.</text>
</comment>
<dbReference type="GO" id="GO:0046964">
    <property type="term" value="F:3'-phosphoadenosine 5'-phosphosulfate transmembrane transporter activity"/>
    <property type="evidence" value="ECO:0007669"/>
    <property type="project" value="TreeGrafter"/>
</dbReference>
<feature type="domain" description="EGF-like" evidence="11">
    <location>
        <begin position="79"/>
        <end position="112"/>
    </location>
</feature>
<dbReference type="AlphaFoldDB" id="A0A250XI13"/>
<comment type="subcellular location">
    <subcellularLocation>
        <location evidence="1">Membrane</location>
        <topology evidence="1">Multi-pass membrane protein</topology>
    </subcellularLocation>
</comment>
<evidence type="ECO:0000259" key="11">
    <source>
        <dbReference type="PROSITE" id="PS50026"/>
    </source>
</evidence>
<dbReference type="InterPro" id="IPR013657">
    <property type="entry name" value="SCL35B1-4/HUT1"/>
</dbReference>
<evidence type="ECO:0000256" key="3">
    <source>
        <dbReference type="ARBA" id="ARBA00022448"/>
    </source>
</evidence>
<feature type="transmembrane region" description="Helical" evidence="9">
    <location>
        <begin position="797"/>
        <end position="816"/>
    </location>
</feature>
<dbReference type="SUPFAM" id="SSF57184">
    <property type="entry name" value="Growth factor receptor domain"/>
    <property type="match status" value="1"/>
</dbReference>
<feature type="disulfide bond" evidence="8">
    <location>
        <begin position="102"/>
        <end position="111"/>
    </location>
</feature>
<feature type="transmembrane region" description="Helical" evidence="9">
    <location>
        <begin position="708"/>
        <end position="730"/>
    </location>
</feature>
<evidence type="ECO:0000256" key="4">
    <source>
        <dbReference type="ARBA" id="ARBA00022692"/>
    </source>
</evidence>
<dbReference type="PROSITE" id="PS50026">
    <property type="entry name" value="EGF_3"/>
    <property type="match status" value="1"/>
</dbReference>
<feature type="transmembrane region" description="Helical" evidence="9">
    <location>
        <begin position="669"/>
        <end position="688"/>
    </location>
</feature>
<evidence type="ECO:0000256" key="2">
    <source>
        <dbReference type="ARBA" id="ARBA00008349"/>
    </source>
</evidence>
<reference evidence="12 13" key="1">
    <citation type="submission" date="2017-08" db="EMBL/GenBank/DDBJ databases">
        <title>Acidophilic green algal genome provides insights into adaptation to an acidic environment.</title>
        <authorList>
            <person name="Hirooka S."/>
            <person name="Hirose Y."/>
            <person name="Kanesaki Y."/>
            <person name="Higuchi S."/>
            <person name="Fujiwara T."/>
            <person name="Onuma R."/>
            <person name="Era A."/>
            <person name="Ohbayashi R."/>
            <person name="Uzuka A."/>
            <person name="Nozaki H."/>
            <person name="Yoshikawa H."/>
            <person name="Miyagishima S.Y."/>
        </authorList>
    </citation>
    <scope>NUCLEOTIDE SEQUENCE [LARGE SCALE GENOMIC DNA]</scope>
    <source>
        <strain evidence="12 13">NIES-2499</strain>
    </source>
</reference>
<keyword evidence="6 9" id="KW-0472">Membrane</keyword>
<comment type="caution">
    <text evidence="12">The sequence shown here is derived from an EMBL/GenBank/DDBJ whole genome shotgun (WGS) entry which is preliminary data.</text>
</comment>